<dbReference type="InterPro" id="IPR042837">
    <property type="entry name" value="PTX3"/>
</dbReference>
<dbReference type="InterPro" id="IPR006558">
    <property type="entry name" value="LamG-like"/>
</dbReference>
<evidence type="ECO:0000259" key="5">
    <source>
        <dbReference type="SMART" id="SM00560"/>
    </source>
</evidence>
<reference evidence="6 7" key="1">
    <citation type="submission" date="2018-05" db="EMBL/GenBank/DDBJ databases">
        <title>Evolution of GPA BGCs.</title>
        <authorList>
            <person name="Waglechner N."/>
            <person name="Wright G.D."/>
        </authorList>
    </citation>
    <scope>NUCLEOTIDE SEQUENCE [LARGE SCALE GENOMIC DNA]</scope>
    <source>
        <strain evidence="6 7">DSM 5908</strain>
    </source>
</reference>
<evidence type="ECO:0000313" key="7">
    <source>
        <dbReference type="Proteomes" id="UP000286716"/>
    </source>
</evidence>
<dbReference type="SMART" id="SM00560">
    <property type="entry name" value="LamGL"/>
    <property type="match status" value="6"/>
</dbReference>
<keyword evidence="7" id="KW-1185">Reference proteome</keyword>
<feature type="chain" id="PRO_5038538956" evidence="4">
    <location>
        <begin position="20"/>
        <end position="2211"/>
    </location>
</feature>
<feature type="domain" description="LamG-like jellyroll fold" evidence="5">
    <location>
        <begin position="1595"/>
        <end position="1735"/>
    </location>
</feature>
<feature type="region of interest" description="Disordered" evidence="3">
    <location>
        <begin position="1533"/>
        <end position="1564"/>
    </location>
</feature>
<dbReference type="GO" id="GO:0006955">
    <property type="term" value="P:immune response"/>
    <property type="evidence" value="ECO:0007669"/>
    <property type="project" value="InterPro"/>
</dbReference>
<protein>
    <submittedName>
        <fullName evidence="6">LamG domain-containing protein</fullName>
    </submittedName>
</protein>
<feature type="compositionally biased region" description="Polar residues" evidence="3">
    <location>
        <begin position="1543"/>
        <end position="1560"/>
    </location>
</feature>
<comment type="caution">
    <text evidence="6">The sequence shown here is derived from an EMBL/GenBank/DDBJ whole genome shotgun (WGS) entry which is preliminary data.</text>
</comment>
<dbReference type="InterPro" id="IPR013320">
    <property type="entry name" value="ConA-like_dom_sf"/>
</dbReference>
<name>A0A428WRY5_AMYBA</name>
<gene>
    <name evidence="6" type="ORF">DMA12_13195</name>
</gene>
<feature type="domain" description="LamG-like jellyroll fold" evidence="5">
    <location>
        <begin position="1154"/>
        <end position="1291"/>
    </location>
</feature>
<accession>A0A428WRY5</accession>
<evidence type="ECO:0000313" key="6">
    <source>
        <dbReference type="EMBL" id="RSM45819.1"/>
    </source>
</evidence>
<evidence type="ECO:0000256" key="3">
    <source>
        <dbReference type="SAM" id="MobiDB-lite"/>
    </source>
</evidence>
<keyword evidence="1 4" id="KW-0732">Signal</keyword>
<dbReference type="Pfam" id="PF13385">
    <property type="entry name" value="Laminin_G_3"/>
    <property type="match status" value="6"/>
</dbReference>
<feature type="signal peptide" evidence="4">
    <location>
        <begin position="1"/>
        <end position="19"/>
    </location>
</feature>
<feature type="domain" description="LamG-like jellyroll fold" evidence="5">
    <location>
        <begin position="722"/>
        <end position="867"/>
    </location>
</feature>
<keyword evidence="2" id="KW-1015">Disulfide bond</keyword>
<dbReference type="PANTHER" id="PTHR46943">
    <property type="entry name" value="PENTRAXIN-RELATED PROTEIN PTX3"/>
    <property type="match status" value="1"/>
</dbReference>
<dbReference type="SUPFAM" id="SSF49899">
    <property type="entry name" value="Concanavalin A-like lectins/glucanases"/>
    <property type="match status" value="6"/>
</dbReference>
<feature type="domain" description="LamG-like jellyroll fold" evidence="5">
    <location>
        <begin position="1363"/>
        <end position="1513"/>
    </location>
</feature>
<dbReference type="EMBL" id="QHHU01000015">
    <property type="protein sequence ID" value="RSM45819.1"/>
    <property type="molecule type" value="Genomic_DNA"/>
</dbReference>
<dbReference type="Proteomes" id="UP000286716">
    <property type="component" value="Unassembled WGS sequence"/>
</dbReference>
<proteinExistence type="predicted"/>
<dbReference type="PANTHER" id="PTHR46943:SF1">
    <property type="entry name" value="PENTRAXIN-RELATED PROTEIN PTX3"/>
    <property type="match status" value="1"/>
</dbReference>
<feature type="domain" description="LamG-like jellyroll fold" evidence="5">
    <location>
        <begin position="1805"/>
        <end position="1947"/>
    </location>
</feature>
<feature type="domain" description="LamG-like jellyroll fold" evidence="5">
    <location>
        <begin position="941"/>
        <end position="1081"/>
    </location>
</feature>
<evidence type="ECO:0000256" key="4">
    <source>
        <dbReference type="SAM" id="SignalP"/>
    </source>
</evidence>
<organism evidence="6 7">
    <name type="scientific">Amycolatopsis balhimycina DSM 5908</name>
    <dbReference type="NCBI Taxonomy" id="1081091"/>
    <lineage>
        <taxon>Bacteria</taxon>
        <taxon>Bacillati</taxon>
        <taxon>Actinomycetota</taxon>
        <taxon>Actinomycetes</taxon>
        <taxon>Pseudonocardiales</taxon>
        <taxon>Pseudonocardiaceae</taxon>
        <taxon>Amycolatopsis</taxon>
    </lineage>
</organism>
<evidence type="ECO:0000256" key="1">
    <source>
        <dbReference type="ARBA" id="ARBA00022729"/>
    </source>
</evidence>
<dbReference type="Gene3D" id="2.60.120.200">
    <property type="match status" value="6"/>
</dbReference>
<evidence type="ECO:0000256" key="2">
    <source>
        <dbReference type="ARBA" id="ARBA00023157"/>
    </source>
</evidence>
<sequence length="2211" mass="232668">MVVAGTVTALLGSMLTLLAGSGPLVAPRPAAVAEAPDAPAAMVAARLQGSRVEVADERTPTRAVYANPGGTLTAELTPVPVRVRRGDRWVGIDTGLGRRADGRVAPRAADGDLTLSPGGDTALATLRRDGKALTLSWPGKLPAPELSGSQATYREVLPGVDLVMIAERDGFSQHLVVRDAGAARNPALKAVKLAVKADGLKLTAARDGSLRAVDGAGAEVFGAPPSTMWDAAGQVAPIGVSIVDDSLVLTPDAKFLADPAVKFPVTVDPTLSTIQKWGWANVLSGHPDTPYWGTSGDGNAQVGQCPRDLPDGGWCNGIGEGWSYFQYDTSFLSDKSLLGATFTTVAISSPDCSDRDQVVYRANGGIWNGMIWNNKPGGGWNRTRSVPGVHSGTCGTGWKEVGWDIPVDQIDRGSHTPLFLKAANSGDQYAWRKYDPAQTVLKVNWNRTPYTPGAIGTDPPLPAPCKFCGGLPYVAQDSITLRAQTADPDGDLLFPQWRVSSNGKEIASWNGAVQTSGAVHTATIDLSDKDGQQIGWWVHGCDGATSSPAASGASFVVDRTGVPRPPTVGSDLYTEDNRWHGGTDVPGTFTFGSNGVGDIDHYKYGWQDKPDTQVDADSLGGGTTVKLTPPGDGPQTLYVRSYDRAGNESEQREYRFYVRAGNGPLAKWAFDGTAQDSAFLGDRHGTLNNGATIQAGGALGSAIKLDGIDDDVTAPNAIRTAAGFTVSAWVNLQRNNGARAVISQDGLKFPGFALWYRAENDGSDAHWTFGKSTSTDSWTSIAMAQTAAGVPQLNTWTHLAGVYDRDANEIRLFVDGKLAGTAHAPPATDNAGGPVRIGRLVWDGKIVDPWPGAVDEAQIFDRPLSATEVAGLVSAGNVQVAQWKFDQDKGTTARNAVEGGADAVLQGGAAFVPDGAVGRGVHFDGVTGGATTAGPMVRTDQSFSVAAYVRLDAGADENGTFTVLSQDGEKICAFCLQYQNKTWVFVLPHADGDTSGYDWVNTGYKPERDQWYHLAGTYDAPSGKIRLYVDGEPIGETGRVTPWQAQHAFRVGGAMVNGGTSHRLPGTVDDVRVYSRAISVDEVRSLVTGAAVTAATWKFDGDVADANGKFGGTYSPGADWAAGQTNQPDPGDLALRLAGSGYASTTASVVHTDHSFSVTAWARLDNIGAQAAVVSQSGAHVAGFDLRALSDGRWGFVAMNADRAQPGDEATGPVAQPGVWTHLAGVYSEDRQRIELYVNGVLAASAAHTGGFDATGGVQFGRSLWADNPNAELFTGAIDDVSLYSRALIGGEVQTLAGRDVSLAHDWTFDEGGGTRGGDAVGTKPATLGSGATFTPGRIGNALDLSGTGAYAATSGVDVRTDSSFTVSAWVNLKDNPCDIGKTPRCFLSAVSLDGGNTTSKFRLGHVVDDSGHDGNWIFEVPEEGGSVTKASLAVIPGELNSWVHLAGVYDAPGKTIWLYVDGTRKEPGTLLKPWQGTGGLQVGRAKTAGEWGGYWRGGVDDVRLYSGALTADRVSALWRSYPAAQAAPLPPADAGRWKFDENTGTTAADSSGRGNTATLSPGAGWHTGRDAYTGWFDGKSGYAETAGPVVDTAQSFSVSAWAFNKNSTGYTTVFGQDGDRYSSFYVQYDPTAKKWAAVVGAGGELKYVLSTETGYTDGWVHLTLVYDRPPGQLVGQLKLYVNGALSGAMSGVTVPPANGKFSIGRCRWDGVNQCFFKGGIEEVRAYRGKALSDAEVRKVHEDIPPASHGRWGFDDGTVKDTSWVGNPTTLAGTATYPAGQSGKALQLDGASAATTANVGAIMRDSFTVAAWAKPTRDDKVATVAGQDGARHSGFVLQYRPEIGRWIFGAATADDATADYRPLTYANSTQAPAFGIWTHLTGVYDYPARQLRLYVNGELVGTKDNVLLWTAWGGLTIGRDLEHGVPAGFFTGAIDEVTTDEGVVPDDEIRARAGWPPAAGGQLGRFTTPGDHRTVAPAGGIWDRFGAAPAGYRFETPLGRTLPAGTAGTHPMFSCLINDVDAFTSIDPNCEGAAKLGALGSSYLDPPAGVTTMPLYRCLFKGERFDSNSPTCEGQQVDGLLGYLPAYAPLVRYFLPGVAEHAVVADDVPPGYRFEGSLGLVARTNEPGTQLLMSCVDGSDRFVSADPACDGKTVQHQIGYVWTQPPANRPNIRIYQCSLNTGPSAGELFVSSSATCEGQTVRGPLGYVLTA</sequence>